<evidence type="ECO:0000313" key="2">
    <source>
        <dbReference type="Proteomes" id="UP000054217"/>
    </source>
</evidence>
<protein>
    <submittedName>
        <fullName evidence="1">Uncharacterized protein</fullName>
    </submittedName>
</protein>
<reference evidence="2" key="2">
    <citation type="submission" date="2015-01" db="EMBL/GenBank/DDBJ databases">
        <title>Evolutionary Origins and Diversification of the Mycorrhizal Mutualists.</title>
        <authorList>
            <consortium name="DOE Joint Genome Institute"/>
            <consortium name="Mycorrhizal Genomics Consortium"/>
            <person name="Kohler A."/>
            <person name="Kuo A."/>
            <person name="Nagy L.G."/>
            <person name="Floudas D."/>
            <person name="Copeland A."/>
            <person name="Barry K.W."/>
            <person name="Cichocki N."/>
            <person name="Veneault-Fourrey C."/>
            <person name="LaButti K."/>
            <person name="Lindquist E.A."/>
            <person name="Lipzen A."/>
            <person name="Lundell T."/>
            <person name="Morin E."/>
            <person name="Murat C."/>
            <person name="Riley R."/>
            <person name="Ohm R."/>
            <person name="Sun H."/>
            <person name="Tunlid A."/>
            <person name="Henrissat B."/>
            <person name="Grigoriev I.V."/>
            <person name="Hibbett D.S."/>
            <person name="Martin F."/>
        </authorList>
    </citation>
    <scope>NUCLEOTIDE SEQUENCE [LARGE SCALE GENOMIC DNA]</scope>
    <source>
        <strain evidence="2">Marx 270</strain>
    </source>
</reference>
<dbReference type="EMBL" id="KN832000">
    <property type="protein sequence ID" value="KIN99881.1"/>
    <property type="molecule type" value="Genomic_DNA"/>
</dbReference>
<organism evidence="1 2">
    <name type="scientific">Pisolithus tinctorius Marx 270</name>
    <dbReference type="NCBI Taxonomy" id="870435"/>
    <lineage>
        <taxon>Eukaryota</taxon>
        <taxon>Fungi</taxon>
        <taxon>Dikarya</taxon>
        <taxon>Basidiomycota</taxon>
        <taxon>Agaricomycotina</taxon>
        <taxon>Agaricomycetes</taxon>
        <taxon>Agaricomycetidae</taxon>
        <taxon>Boletales</taxon>
        <taxon>Sclerodermatineae</taxon>
        <taxon>Pisolithaceae</taxon>
        <taxon>Pisolithus</taxon>
    </lineage>
</organism>
<proteinExistence type="predicted"/>
<reference evidence="1 2" key="1">
    <citation type="submission" date="2014-04" db="EMBL/GenBank/DDBJ databases">
        <authorList>
            <consortium name="DOE Joint Genome Institute"/>
            <person name="Kuo A."/>
            <person name="Kohler A."/>
            <person name="Costa M.D."/>
            <person name="Nagy L.G."/>
            <person name="Floudas D."/>
            <person name="Copeland A."/>
            <person name="Barry K.W."/>
            <person name="Cichocki N."/>
            <person name="Veneault-Fourrey C."/>
            <person name="LaButti K."/>
            <person name="Lindquist E.A."/>
            <person name="Lipzen A."/>
            <person name="Lundell T."/>
            <person name="Morin E."/>
            <person name="Murat C."/>
            <person name="Sun H."/>
            <person name="Tunlid A."/>
            <person name="Henrissat B."/>
            <person name="Grigoriev I.V."/>
            <person name="Hibbett D.S."/>
            <person name="Martin F."/>
            <person name="Nordberg H.P."/>
            <person name="Cantor M.N."/>
            <person name="Hua S.X."/>
        </authorList>
    </citation>
    <scope>NUCLEOTIDE SEQUENCE [LARGE SCALE GENOMIC DNA]</scope>
    <source>
        <strain evidence="1 2">Marx 270</strain>
    </source>
</reference>
<keyword evidence="2" id="KW-1185">Reference proteome</keyword>
<dbReference type="AlphaFoldDB" id="A0A0C3JQY1"/>
<dbReference type="Proteomes" id="UP000054217">
    <property type="component" value="Unassembled WGS sequence"/>
</dbReference>
<sequence length="90" mass="10208">MFLSLISPLHHSTSHLSLDRRAVTRRQEPEMGSYSSPSIQHLENDAVTRLSVTTLDRQTVTSLSFYTKIKTRPVWRELVVNILKSGNSIA</sequence>
<accession>A0A0C3JQY1</accession>
<dbReference type="HOGENOM" id="CLU_2441774_0_0_1"/>
<name>A0A0C3JQY1_PISTI</name>
<gene>
    <name evidence="1" type="ORF">M404DRAFT_774424</name>
</gene>
<evidence type="ECO:0000313" key="1">
    <source>
        <dbReference type="EMBL" id="KIN99881.1"/>
    </source>
</evidence>
<dbReference type="InParanoid" id="A0A0C3JQY1"/>